<comment type="similarity">
    <text evidence="1">Belongs to the pseudouridine synthase RluA family.</text>
</comment>
<evidence type="ECO:0000256" key="14">
    <source>
        <dbReference type="ARBA" id="ARBA00042883"/>
    </source>
</evidence>
<evidence type="ECO:0000259" key="16">
    <source>
        <dbReference type="Pfam" id="PF00849"/>
    </source>
</evidence>
<keyword evidence="4" id="KW-0413">Isomerase</keyword>
<keyword evidence="3" id="KW-0819">tRNA processing</keyword>
<dbReference type="Proteomes" id="UP001139646">
    <property type="component" value="Unassembled WGS sequence"/>
</dbReference>
<dbReference type="InterPro" id="IPR050188">
    <property type="entry name" value="RluA_PseudoU_synthase"/>
</dbReference>
<evidence type="ECO:0000256" key="3">
    <source>
        <dbReference type="ARBA" id="ARBA00022694"/>
    </source>
</evidence>
<dbReference type="Gene3D" id="3.30.2350.10">
    <property type="entry name" value="Pseudouridine synthase"/>
    <property type="match status" value="1"/>
</dbReference>
<dbReference type="PROSITE" id="PS01129">
    <property type="entry name" value="PSI_RLU"/>
    <property type="match status" value="1"/>
</dbReference>
<comment type="caution">
    <text evidence="17">The sequence shown here is derived from an EMBL/GenBank/DDBJ whole genome shotgun (WGS) entry which is preliminary data.</text>
</comment>
<evidence type="ECO:0000313" key="17">
    <source>
        <dbReference type="EMBL" id="MCI2284943.1"/>
    </source>
</evidence>
<dbReference type="EMBL" id="JAKKSL010000003">
    <property type="protein sequence ID" value="MCI2284943.1"/>
    <property type="molecule type" value="Genomic_DNA"/>
</dbReference>
<evidence type="ECO:0000256" key="5">
    <source>
        <dbReference type="ARBA" id="ARBA00036184"/>
    </source>
</evidence>
<dbReference type="SUPFAM" id="SSF55120">
    <property type="entry name" value="Pseudouridine synthase"/>
    <property type="match status" value="1"/>
</dbReference>
<evidence type="ECO:0000256" key="13">
    <source>
        <dbReference type="ARBA" id="ARBA00042844"/>
    </source>
</evidence>
<comment type="catalytic activity">
    <reaction evidence="5">
        <text>uridine(32) in tRNA = pseudouridine(32) in tRNA</text>
        <dbReference type="Rhea" id="RHEA:42544"/>
        <dbReference type="Rhea" id="RHEA-COMP:10107"/>
        <dbReference type="Rhea" id="RHEA-COMP:10108"/>
        <dbReference type="ChEBI" id="CHEBI:65314"/>
        <dbReference type="ChEBI" id="CHEBI:65315"/>
        <dbReference type="EC" id="5.4.99.28"/>
    </reaction>
</comment>
<dbReference type="InterPro" id="IPR020103">
    <property type="entry name" value="PsdUridine_synth_cat_dom_sf"/>
</dbReference>
<gene>
    <name evidence="17" type="ORF">L3081_18020</name>
</gene>
<dbReference type="EC" id="5.4.99.29" evidence="9"/>
<dbReference type="RefSeq" id="WP_242287433.1">
    <property type="nucleotide sequence ID" value="NZ_JAKKSL010000003.1"/>
</dbReference>
<dbReference type="CDD" id="cd02869">
    <property type="entry name" value="PseudoU_synth_RluA_like"/>
    <property type="match status" value="1"/>
</dbReference>
<comment type="function">
    <text evidence="7">Dual specificity enzyme that catalyzes the synthesis of pseudouridine from uracil-746 in 23S ribosomal RNA and from uracil-32 in the anticodon stem and loop of transfer RNAs.</text>
</comment>
<dbReference type="InterPro" id="IPR006145">
    <property type="entry name" value="PsdUridine_synth_RsuA/RluA"/>
</dbReference>
<evidence type="ECO:0000256" key="2">
    <source>
        <dbReference type="ARBA" id="ARBA00022552"/>
    </source>
</evidence>
<sequence length="245" mass="27304">MTANPEFVYTPPMNPYLDIVYQDKDIVVLNKSSGLLSVPGRLPEHQDCLQNRVQRVLPTATVVHRLDMATSGIIIMALNKPAHVFISRQFEQRKTEKSYIARVYGHVKAQEGSVNLPLICDWPNRPKQKVDHENGKQSLTHYKVLSYSEQNSTVGHSLAHNLDNSVEGCINSTLLELTPITGRSHQLRVHMLALGHPILGDRLYAHDKALSASPRLQLHAQHLSLAHPTTGEILSFNAPCSFTTA</sequence>
<evidence type="ECO:0000256" key="1">
    <source>
        <dbReference type="ARBA" id="ARBA00010876"/>
    </source>
</evidence>
<evidence type="ECO:0000256" key="12">
    <source>
        <dbReference type="ARBA" id="ARBA00042372"/>
    </source>
</evidence>
<dbReference type="EC" id="5.4.99.28" evidence="8"/>
<evidence type="ECO:0000256" key="9">
    <source>
        <dbReference type="ARBA" id="ARBA00038945"/>
    </source>
</evidence>
<evidence type="ECO:0000256" key="4">
    <source>
        <dbReference type="ARBA" id="ARBA00023235"/>
    </source>
</evidence>
<comment type="catalytic activity">
    <reaction evidence="6">
        <text>uridine(746) in 23S rRNA = pseudouridine(746) in 23S rRNA</text>
        <dbReference type="Rhea" id="RHEA:42548"/>
        <dbReference type="Rhea" id="RHEA-COMP:10109"/>
        <dbReference type="Rhea" id="RHEA-COMP:10110"/>
        <dbReference type="ChEBI" id="CHEBI:65314"/>
        <dbReference type="ChEBI" id="CHEBI:65315"/>
        <dbReference type="EC" id="5.4.99.29"/>
    </reaction>
</comment>
<keyword evidence="2" id="KW-0698">rRNA processing</keyword>
<organism evidence="17 18">
    <name type="scientific">Colwellia maritima</name>
    <dbReference type="NCBI Taxonomy" id="2912588"/>
    <lineage>
        <taxon>Bacteria</taxon>
        <taxon>Pseudomonadati</taxon>
        <taxon>Pseudomonadota</taxon>
        <taxon>Gammaproteobacteria</taxon>
        <taxon>Alteromonadales</taxon>
        <taxon>Colwelliaceae</taxon>
        <taxon>Colwellia</taxon>
    </lineage>
</organism>
<evidence type="ECO:0000256" key="10">
    <source>
        <dbReference type="ARBA" id="ARBA00039988"/>
    </source>
</evidence>
<keyword evidence="18" id="KW-1185">Reference proteome</keyword>
<evidence type="ECO:0000256" key="6">
    <source>
        <dbReference type="ARBA" id="ARBA00036916"/>
    </source>
</evidence>
<evidence type="ECO:0000256" key="7">
    <source>
        <dbReference type="ARBA" id="ARBA00037305"/>
    </source>
</evidence>
<dbReference type="InterPro" id="IPR006224">
    <property type="entry name" value="PsdUridine_synth_RluA-like_CS"/>
</dbReference>
<reference evidence="17" key="1">
    <citation type="submission" date="2022-01" db="EMBL/GenBank/DDBJ databases">
        <title>Colwellia maritima, isolated from seawater.</title>
        <authorList>
            <person name="Kristyanto S."/>
            <person name="Jung J."/>
            <person name="Jeon C.O."/>
        </authorList>
    </citation>
    <scope>NUCLEOTIDE SEQUENCE</scope>
    <source>
        <strain evidence="17">MSW7</strain>
    </source>
</reference>
<name>A0ABS9X3X9_9GAMM</name>
<dbReference type="Pfam" id="PF00849">
    <property type="entry name" value="PseudoU_synth_2"/>
    <property type="match status" value="1"/>
</dbReference>
<dbReference type="PANTHER" id="PTHR21600">
    <property type="entry name" value="MITOCHONDRIAL RNA PSEUDOURIDINE SYNTHASE"/>
    <property type="match status" value="1"/>
</dbReference>
<evidence type="ECO:0000256" key="11">
    <source>
        <dbReference type="ARBA" id="ARBA00041266"/>
    </source>
</evidence>
<feature type="domain" description="Pseudouridine synthase RsuA/RluA-like" evidence="16">
    <location>
        <begin position="25"/>
        <end position="192"/>
    </location>
</feature>
<accession>A0ABS9X3X9</accession>
<evidence type="ECO:0000256" key="15">
    <source>
        <dbReference type="ARBA" id="ARBA00043143"/>
    </source>
</evidence>
<evidence type="ECO:0000313" key="18">
    <source>
        <dbReference type="Proteomes" id="UP001139646"/>
    </source>
</evidence>
<evidence type="ECO:0000256" key="8">
    <source>
        <dbReference type="ARBA" id="ARBA00038944"/>
    </source>
</evidence>
<dbReference type="PANTHER" id="PTHR21600:SF91">
    <property type="entry name" value="DUAL-SPECIFICITY RNA PSEUDOURIDINE SYNTHASE RLUA"/>
    <property type="match status" value="1"/>
</dbReference>
<proteinExistence type="inferred from homology"/>
<protein>
    <recommendedName>
        <fullName evidence="10">Dual-specificity RNA pseudouridine synthase RluA</fullName>
        <ecNumber evidence="8">5.4.99.28</ecNumber>
        <ecNumber evidence="9">5.4.99.29</ecNumber>
    </recommendedName>
    <alternativeName>
        <fullName evidence="11">23S rRNA pseudouridine(746) synthase</fullName>
    </alternativeName>
    <alternativeName>
        <fullName evidence="14">Ribosomal large subunit pseudouridine synthase A</fullName>
    </alternativeName>
    <alternativeName>
        <fullName evidence="13">rRNA pseudouridylate synthase A</fullName>
    </alternativeName>
    <alternativeName>
        <fullName evidence="15">rRNA-uridine isomerase A</fullName>
    </alternativeName>
    <alternativeName>
        <fullName evidence="12">tRNA pseudouridine(32) synthase</fullName>
    </alternativeName>
</protein>